<dbReference type="Gene3D" id="2.30.30.60">
    <property type="match status" value="1"/>
</dbReference>
<evidence type="ECO:0000256" key="2">
    <source>
        <dbReference type="ARBA" id="ARBA00022692"/>
    </source>
</evidence>
<dbReference type="PANTHER" id="PTHR30566:SF25">
    <property type="entry name" value="INNER MEMBRANE PROTEIN"/>
    <property type="match status" value="1"/>
</dbReference>
<dbReference type="Gene3D" id="1.10.287.1260">
    <property type="match status" value="1"/>
</dbReference>
<feature type="region of interest" description="Disordered" evidence="5">
    <location>
        <begin position="354"/>
        <end position="474"/>
    </location>
</feature>
<protein>
    <submittedName>
        <fullName evidence="8">Mechanosensitive ion channel</fullName>
    </submittedName>
</protein>
<dbReference type="STRING" id="1300344.I598_2008"/>
<evidence type="ECO:0000256" key="3">
    <source>
        <dbReference type="ARBA" id="ARBA00022989"/>
    </source>
</evidence>
<evidence type="ECO:0000256" key="5">
    <source>
        <dbReference type="SAM" id="MobiDB-lite"/>
    </source>
</evidence>
<evidence type="ECO:0000256" key="4">
    <source>
        <dbReference type="ARBA" id="ARBA00023136"/>
    </source>
</evidence>
<gene>
    <name evidence="8" type="ORF">I598_2008</name>
</gene>
<evidence type="ECO:0000259" key="7">
    <source>
        <dbReference type="Pfam" id="PF00924"/>
    </source>
</evidence>
<organism evidence="8 9">
    <name type="scientific">Isoptericola dokdonensis DS-3</name>
    <dbReference type="NCBI Taxonomy" id="1300344"/>
    <lineage>
        <taxon>Bacteria</taxon>
        <taxon>Bacillati</taxon>
        <taxon>Actinomycetota</taxon>
        <taxon>Actinomycetes</taxon>
        <taxon>Micrococcales</taxon>
        <taxon>Promicromonosporaceae</taxon>
        <taxon>Isoptericola</taxon>
    </lineage>
</organism>
<dbReference type="Pfam" id="PF00924">
    <property type="entry name" value="MS_channel_2nd"/>
    <property type="match status" value="1"/>
</dbReference>
<dbReference type="RefSeq" id="WP_068202829.1">
    <property type="nucleotide sequence ID" value="NZ_CP014209.1"/>
</dbReference>
<name>A0A161II70_9MICO</name>
<evidence type="ECO:0000313" key="9">
    <source>
        <dbReference type="Proteomes" id="UP000076794"/>
    </source>
</evidence>
<keyword evidence="9" id="KW-1185">Reference proteome</keyword>
<comment type="subcellular location">
    <subcellularLocation>
        <location evidence="1">Membrane</location>
    </subcellularLocation>
</comment>
<feature type="compositionally biased region" description="Acidic residues" evidence="5">
    <location>
        <begin position="538"/>
        <end position="548"/>
    </location>
</feature>
<feature type="region of interest" description="Disordered" evidence="5">
    <location>
        <begin position="531"/>
        <end position="582"/>
    </location>
</feature>
<evidence type="ECO:0000256" key="1">
    <source>
        <dbReference type="ARBA" id="ARBA00004370"/>
    </source>
</evidence>
<dbReference type="OrthoDB" id="9792218at2"/>
<evidence type="ECO:0000256" key="6">
    <source>
        <dbReference type="SAM" id="Phobius"/>
    </source>
</evidence>
<accession>A0A161II70</accession>
<dbReference type="EMBL" id="CP014209">
    <property type="protein sequence ID" value="ANC31554.1"/>
    <property type="molecule type" value="Genomic_DNA"/>
</dbReference>
<feature type="region of interest" description="Disordered" evidence="5">
    <location>
        <begin position="491"/>
        <end position="516"/>
    </location>
</feature>
<feature type="transmembrane region" description="Helical" evidence="6">
    <location>
        <begin position="25"/>
        <end position="46"/>
    </location>
</feature>
<proteinExistence type="predicted"/>
<evidence type="ECO:0000313" key="8">
    <source>
        <dbReference type="EMBL" id="ANC31554.1"/>
    </source>
</evidence>
<reference evidence="8 9" key="1">
    <citation type="submission" date="2016-01" db="EMBL/GenBank/DDBJ databases">
        <title>Complete genome sequence of a soil Actinobacterium, Isoptericola dokdonensis DS-3.</title>
        <authorList>
            <person name="Kwon S.-K."/>
            <person name="Kim J.F."/>
        </authorList>
    </citation>
    <scope>NUCLEOTIDE SEQUENCE [LARGE SCALE GENOMIC DNA]</scope>
    <source>
        <strain evidence="8 9">DS-3</strain>
    </source>
</reference>
<keyword evidence="4 6" id="KW-0472">Membrane</keyword>
<feature type="compositionally biased region" description="Low complexity" evidence="5">
    <location>
        <begin position="395"/>
        <end position="434"/>
    </location>
</feature>
<sequence length="582" mass="61633">MLFLDGDPAIPEETVQSTVSLTVTLAWAAAALVAAYLVVTIVSAIIHRIARRRPLLRDMSVRLRRPLRVLLMVVAVWIAFRLSAHQDEAWYDPLRHGLLIATILASAWLVGAMAFVVEDRTLARISHSSDDRHARRVQTQISVVRRVTVAVIAVLAVGAVLLTFPAMRAAGASILASAGLLSLVAGLAAQSSLANTFAGMQIAFTDAIRVDDVVVLNGEFGRIEEITLTYVVVHAWDDRRLILPSTYFTTTPFENWTRRAADLLGTVEIDVDFRVPLDDMRAELDRLLAESSLWDQRLGILQVTGATEGVVRTRALVSAADAGNLWDLRCAVREGLVVWLQRAAPYAIPRTRLQGVAPLPDDDGDGPAISPVEDSAASAGASADPAPSERIGRRAPAVLPAAPGSSAASAASTGSATDGAAESAAEAPAGGTRSTTRRGPRRAPVRDRRLPSPTRSSVPPAETPETTVLLGDVPVTARGGAAETVVMSPIDRPGLYSGSKDAEERAQHFSGPGEDAIAEREELAERRLTGEVATEVFRDDDGEGDVGDTDGTGRRPRRMAPDSGDGGPTDGPGDGHDGGDGQ</sequence>
<dbReference type="InterPro" id="IPR023408">
    <property type="entry name" value="MscS_beta-dom_sf"/>
</dbReference>
<dbReference type="PANTHER" id="PTHR30566">
    <property type="entry name" value="YNAI-RELATED MECHANOSENSITIVE ION CHANNEL"/>
    <property type="match status" value="1"/>
</dbReference>
<feature type="transmembrane region" description="Helical" evidence="6">
    <location>
        <begin position="67"/>
        <end position="84"/>
    </location>
</feature>
<feature type="compositionally biased region" description="Basic and acidic residues" evidence="5">
    <location>
        <begin position="573"/>
        <end position="582"/>
    </location>
</feature>
<dbReference type="SUPFAM" id="SSF50182">
    <property type="entry name" value="Sm-like ribonucleoproteins"/>
    <property type="match status" value="1"/>
</dbReference>
<dbReference type="GO" id="GO:0055085">
    <property type="term" value="P:transmembrane transport"/>
    <property type="evidence" value="ECO:0007669"/>
    <property type="project" value="InterPro"/>
</dbReference>
<dbReference type="InterPro" id="IPR010920">
    <property type="entry name" value="LSM_dom_sf"/>
</dbReference>
<keyword evidence="2 6" id="KW-0812">Transmembrane</keyword>
<feature type="transmembrane region" description="Helical" evidence="6">
    <location>
        <begin position="143"/>
        <end position="164"/>
    </location>
</feature>
<dbReference type="AlphaFoldDB" id="A0A161II70"/>
<dbReference type="Proteomes" id="UP000076794">
    <property type="component" value="Chromosome"/>
</dbReference>
<dbReference type="PATRIC" id="fig|1300344.3.peg.2017"/>
<feature type="transmembrane region" description="Helical" evidence="6">
    <location>
        <begin position="96"/>
        <end position="117"/>
    </location>
</feature>
<dbReference type="KEGG" id="ido:I598_2008"/>
<keyword evidence="3 6" id="KW-1133">Transmembrane helix</keyword>
<feature type="compositionally biased region" description="Low complexity" evidence="5">
    <location>
        <begin position="374"/>
        <end position="388"/>
    </location>
</feature>
<feature type="domain" description="Mechanosensitive ion channel MscS" evidence="7">
    <location>
        <begin position="192"/>
        <end position="258"/>
    </location>
</feature>
<dbReference type="InterPro" id="IPR006685">
    <property type="entry name" value="MscS_channel_2nd"/>
</dbReference>
<dbReference type="GO" id="GO:0016020">
    <property type="term" value="C:membrane"/>
    <property type="evidence" value="ECO:0007669"/>
    <property type="project" value="UniProtKB-SubCell"/>
</dbReference>